<comment type="caution">
    <text evidence="2">The sequence shown here is derived from an EMBL/GenBank/DDBJ whole genome shotgun (WGS) entry which is preliminary data.</text>
</comment>
<feature type="transmembrane region" description="Helical" evidence="1">
    <location>
        <begin position="46"/>
        <end position="67"/>
    </location>
</feature>
<keyword evidence="1" id="KW-0812">Transmembrane</keyword>
<evidence type="ECO:0000313" key="3">
    <source>
        <dbReference type="Proteomes" id="UP001595973"/>
    </source>
</evidence>
<keyword evidence="1" id="KW-1133">Transmembrane helix</keyword>
<evidence type="ECO:0000256" key="1">
    <source>
        <dbReference type="SAM" id="Phobius"/>
    </source>
</evidence>
<evidence type="ECO:0008006" key="4">
    <source>
        <dbReference type="Google" id="ProtNLM"/>
    </source>
</evidence>
<gene>
    <name evidence="2" type="ORF">ACFO5X_03625</name>
</gene>
<dbReference type="RefSeq" id="WP_380715866.1">
    <property type="nucleotide sequence ID" value="NZ_JBHSGI010000002.1"/>
</dbReference>
<accession>A0ABV9KBP7</accession>
<protein>
    <recommendedName>
        <fullName evidence="4">DUF3093 family protein</fullName>
    </recommendedName>
</protein>
<dbReference type="Proteomes" id="UP001595973">
    <property type="component" value="Unassembled WGS sequence"/>
</dbReference>
<feature type="transmembrane region" description="Helical" evidence="1">
    <location>
        <begin position="20"/>
        <end position="40"/>
    </location>
</feature>
<organism evidence="2 3">
    <name type="scientific">Seohaeicola nanhaiensis</name>
    <dbReference type="NCBI Taxonomy" id="1387282"/>
    <lineage>
        <taxon>Bacteria</taxon>
        <taxon>Pseudomonadati</taxon>
        <taxon>Pseudomonadota</taxon>
        <taxon>Alphaproteobacteria</taxon>
        <taxon>Rhodobacterales</taxon>
        <taxon>Roseobacteraceae</taxon>
        <taxon>Seohaeicola</taxon>
    </lineage>
</organism>
<keyword evidence="1" id="KW-0472">Membrane</keyword>
<dbReference type="EMBL" id="JBHSGI010000002">
    <property type="protein sequence ID" value="MFC4667630.1"/>
    <property type="molecule type" value="Genomic_DNA"/>
</dbReference>
<name>A0ABV9KBP7_9RHOB</name>
<evidence type="ECO:0000313" key="2">
    <source>
        <dbReference type="EMBL" id="MFC4667630.1"/>
    </source>
</evidence>
<keyword evidence="3" id="KW-1185">Reference proteome</keyword>
<sequence>MSMKVTRNTPQQLVVEDTPWLLGLFLAAFILLFVGVGFAITLSGEIFGLIFVLAGGGIGGLCLAVMVERVQVILDRAADTLVIRRRSVFGYAEVRHALADLDRAILEETTGSKGGRLYRPALVLDRGMSAGTHPVVTTYTNTRGPRRLTEAINAWLAEHRPAREVQDDRA</sequence>
<proteinExistence type="predicted"/>
<reference evidence="3" key="1">
    <citation type="journal article" date="2019" name="Int. J. Syst. Evol. Microbiol.">
        <title>The Global Catalogue of Microorganisms (GCM) 10K type strain sequencing project: providing services to taxonomists for standard genome sequencing and annotation.</title>
        <authorList>
            <consortium name="The Broad Institute Genomics Platform"/>
            <consortium name="The Broad Institute Genome Sequencing Center for Infectious Disease"/>
            <person name="Wu L."/>
            <person name="Ma J."/>
        </authorList>
    </citation>
    <scope>NUCLEOTIDE SEQUENCE [LARGE SCALE GENOMIC DNA]</scope>
    <source>
        <strain evidence="3">CGMCC 4.7283</strain>
    </source>
</reference>